<sequence>VAHAIKRYIRIGCELTDRTNIETALQNLSGTSVAHIEPTRNKTSALSAEQDNIRIDSESP</sequence>
<proteinExistence type="predicted"/>
<evidence type="ECO:0000313" key="1">
    <source>
        <dbReference type="EMBL" id="CAG8837384.1"/>
    </source>
</evidence>
<accession>A0ACA9SG19</accession>
<dbReference type="EMBL" id="CAJVQC010117531">
    <property type="protein sequence ID" value="CAG8837384.1"/>
    <property type="molecule type" value="Genomic_DNA"/>
</dbReference>
<feature type="non-terminal residue" evidence="1">
    <location>
        <position position="1"/>
    </location>
</feature>
<dbReference type="Proteomes" id="UP000789920">
    <property type="component" value="Unassembled WGS sequence"/>
</dbReference>
<protein>
    <submittedName>
        <fullName evidence="1">25426_t:CDS:1</fullName>
    </submittedName>
</protein>
<keyword evidence="2" id="KW-1185">Reference proteome</keyword>
<reference evidence="1" key="1">
    <citation type="submission" date="2021-06" db="EMBL/GenBank/DDBJ databases">
        <authorList>
            <person name="Kallberg Y."/>
            <person name="Tangrot J."/>
            <person name="Rosling A."/>
        </authorList>
    </citation>
    <scope>NUCLEOTIDE SEQUENCE</scope>
    <source>
        <strain evidence="1">MA461A</strain>
    </source>
</reference>
<organism evidence="1 2">
    <name type="scientific">Racocetra persica</name>
    <dbReference type="NCBI Taxonomy" id="160502"/>
    <lineage>
        <taxon>Eukaryota</taxon>
        <taxon>Fungi</taxon>
        <taxon>Fungi incertae sedis</taxon>
        <taxon>Mucoromycota</taxon>
        <taxon>Glomeromycotina</taxon>
        <taxon>Glomeromycetes</taxon>
        <taxon>Diversisporales</taxon>
        <taxon>Gigasporaceae</taxon>
        <taxon>Racocetra</taxon>
    </lineage>
</organism>
<name>A0ACA9SG19_9GLOM</name>
<gene>
    <name evidence="1" type="ORF">RPERSI_LOCUS30284</name>
</gene>
<comment type="caution">
    <text evidence="1">The sequence shown here is derived from an EMBL/GenBank/DDBJ whole genome shotgun (WGS) entry which is preliminary data.</text>
</comment>
<evidence type="ECO:0000313" key="2">
    <source>
        <dbReference type="Proteomes" id="UP000789920"/>
    </source>
</evidence>
<feature type="non-terminal residue" evidence="1">
    <location>
        <position position="60"/>
    </location>
</feature>